<accession>A0A401YCX2</accession>
<protein>
    <recommendedName>
        <fullName evidence="3">DUF4240 domain-containing protein</fullName>
    </recommendedName>
</protein>
<comment type="caution">
    <text evidence="1">The sequence shown here is derived from an EMBL/GenBank/DDBJ whole genome shotgun (WGS) entry which is preliminary data.</text>
</comment>
<proteinExistence type="predicted"/>
<gene>
    <name evidence="1" type="ORF">EHYA_00099</name>
</gene>
<dbReference type="AlphaFoldDB" id="A0A401YCX2"/>
<organism evidence="1 2">
    <name type="scientific">Embleya hyalina</name>
    <dbReference type="NCBI Taxonomy" id="516124"/>
    <lineage>
        <taxon>Bacteria</taxon>
        <taxon>Bacillati</taxon>
        <taxon>Actinomycetota</taxon>
        <taxon>Actinomycetes</taxon>
        <taxon>Kitasatosporales</taxon>
        <taxon>Streptomycetaceae</taxon>
        <taxon>Embleya</taxon>
    </lineage>
</organism>
<evidence type="ECO:0000313" key="2">
    <source>
        <dbReference type="Proteomes" id="UP000286931"/>
    </source>
</evidence>
<dbReference type="EMBL" id="BIFH01000013">
    <property type="protein sequence ID" value="GCD92461.1"/>
    <property type="molecule type" value="Genomic_DNA"/>
</dbReference>
<reference evidence="1 2" key="1">
    <citation type="submission" date="2018-12" db="EMBL/GenBank/DDBJ databases">
        <title>Draft genome sequence of Embleya hyalina NBRC 13850T.</title>
        <authorList>
            <person name="Komaki H."/>
            <person name="Hosoyama A."/>
            <person name="Kimura A."/>
            <person name="Ichikawa N."/>
            <person name="Tamura T."/>
        </authorList>
    </citation>
    <scope>NUCLEOTIDE SEQUENCE [LARGE SCALE GENOMIC DNA]</scope>
    <source>
        <strain evidence="1 2">NBRC 13850</strain>
    </source>
</reference>
<dbReference type="Proteomes" id="UP000286931">
    <property type="component" value="Unassembled WGS sequence"/>
</dbReference>
<evidence type="ECO:0008006" key="3">
    <source>
        <dbReference type="Google" id="ProtNLM"/>
    </source>
</evidence>
<sequence length="134" mass="15106">MPCVNPQSPPPPPDHLPDSFWERVEDVCRDPGGVDAALRALDPADLVRFHREFLDAVVELLDDPFTPYLPDSEDGAEDVAHWVVSRGRAYYRSLWASPETFPAWRPGLPGVHVGRIASIHHDLTGESLDWDWQD</sequence>
<keyword evidence="2" id="KW-1185">Reference proteome</keyword>
<evidence type="ECO:0000313" key="1">
    <source>
        <dbReference type="EMBL" id="GCD92461.1"/>
    </source>
</evidence>
<name>A0A401YCX2_9ACTN</name>